<evidence type="ECO:0000313" key="2">
    <source>
        <dbReference type="EMBL" id="EGU37252.1"/>
    </source>
</evidence>
<dbReference type="AlphaFoldDB" id="F9RNA7"/>
<evidence type="ECO:0000313" key="3">
    <source>
        <dbReference type="Proteomes" id="UP000004349"/>
    </source>
</evidence>
<dbReference type="Proteomes" id="UP000004349">
    <property type="component" value="Unassembled WGS sequence"/>
</dbReference>
<dbReference type="RefSeq" id="WP_005595197.1">
    <property type="nucleotide sequence ID" value="NZ_AFWE01000111.1"/>
</dbReference>
<dbReference type="EMBL" id="AFWE01000111">
    <property type="protein sequence ID" value="EGU37252.1"/>
    <property type="molecule type" value="Genomic_DNA"/>
</dbReference>
<proteinExistence type="predicted"/>
<name>F9RNA7_9VIBR</name>
<protein>
    <submittedName>
        <fullName evidence="2">Uncharacterized protein</fullName>
    </submittedName>
</protein>
<accession>F9RNA7</accession>
<organism evidence="2 3">
    <name type="scientific">Vibrio scophthalmi LMG 19158</name>
    <dbReference type="NCBI Taxonomy" id="870967"/>
    <lineage>
        <taxon>Bacteria</taxon>
        <taxon>Pseudomonadati</taxon>
        <taxon>Pseudomonadota</taxon>
        <taxon>Gammaproteobacteria</taxon>
        <taxon>Vibrionales</taxon>
        <taxon>Vibrionaceae</taxon>
        <taxon>Vibrio</taxon>
    </lineage>
</organism>
<gene>
    <name evidence="2" type="ORF">VIS19158_03557</name>
</gene>
<evidence type="ECO:0000256" key="1">
    <source>
        <dbReference type="SAM" id="MobiDB-lite"/>
    </source>
</evidence>
<sequence>MNIPARYPSINQRRRQNESEKMKSIMAARRQIEIIAELQQAGLDIGDLGDNSLLVILGVKQ</sequence>
<comment type="caution">
    <text evidence="2">The sequence shown here is derived from an EMBL/GenBank/DDBJ whole genome shotgun (WGS) entry which is preliminary data.</text>
</comment>
<reference evidence="2 3" key="1">
    <citation type="journal article" date="2012" name="Int. J. Syst. Evol. Microbiol.">
        <title>Vibrio caribbeanicus sp. nov., isolated from the marine sponge Scleritoderma cyanea.</title>
        <authorList>
            <person name="Hoffmann M."/>
            <person name="Monday S.R."/>
            <person name="Allard M.W."/>
            <person name="Strain E.A."/>
            <person name="Whittaker P."/>
            <person name="Naum M."/>
            <person name="McCarthy P.J."/>
            <person name="Lopez J.V."/>
            <person name="Fischer M."/>
            <person name="Brown E.W."/>
        </authorList>
    </citation>
    <scope>NUCLEOTIDE SEQUENCE [LARGE SCALE GENOMIC DNA]</scope>
    <source>
        <strain evidence="2 3">LMG 19158</strain>
    </source>
</reference>
<feature type="region of interest" description="Disordered" evidence="1">
    <location>
        <begin position="1"/>
        <end position="23"/>
    </location>
</feature>